<comment type="caution">
    <text evidence="2">The sequence shown here is derived from an EMBL/GenBank/DDBJ whole genome shotgun (WGS) entry which is preliminary data.</text>
</comment>
<sequence length="135" mass="15129">MNKLGELLGWLTAIFYGASAISFFLKAIYHRYASTIKNSLHINRPYTGLMKFAIRYHRLFGGIALVTLAAHFYIQLTTRGLNISGAFAAGLLVLQAILGAVGTYLVKVRKGLWFYLHRVTALLLFIAIIFHVLKI</sequence>
<evidence type="ECO:0008006" key="4">
    <source>
        <dbReference type="Google" id="ProtNLM"/>
    </source>
</evidence>
<reference evidence="2 3" key="1">
    <citation type="submission" date="2021-05" db="EMBL/GenBank/DDBJ databases">
        <title>Fusibacter ferrireducens sp. nov., an anaerobic, sulfur- and Fe-reducing bacterium isolated from the mangrove sediment.</title>
        <authorList>
            <person name="Qiu D."/>
        </authorList>
    </citation>
    <scope>NUCLEOTIDE SEQUENCE [LARGE SCALE GENOMIC DNA]</scope>
    <source>
        <strain evidence="2 3">DSM 12116</strain>
    </source>
</reference>
<evidence type="ECO:0000313" key="2">
    <source>
        <dbReference type="EMBL" id="MBS7526155.1"/>
    </source>
</evidence>
<evidence type="ECO:0000256" key="1">
    <source>
        <dbReference type="SAM" id="Phobius"/>
    </source>
</evidence>
<evidence type="ECO:0000313" key="3">
    <source>
        <dbReference type="Proteomes" id="UP000746471"/>
    </source>
</evidence>
<gene>
    <name evidence="2" type="ORF">KHM83_05665</name>
</gene>
<proteinExistence type="predicted"/>
<feature type="transmembrane region" description="Helical" evidence="1">
    <location>
        <begin position="7"/>
        <end position="29"/>
    </location>
</feature>
<feature type="transmembrane region" description="Helical" evidence="1">
    <location>
        <begin position="56"/>
        <end position="74"/>
    </location>
</feature>
<keyword evidence="1" id="KW-0812">Transmembrane</keyword>
<dbReference type="EMBL" id="JAHBCL010000008">
    <property type="protein sequence ID" value="MBS7526155.1"/>
    <property type="molecule type" value="Genomic_DNA"/>
</dbReference>
<protein>
    <recommendedName>
        <fullName evidence="4">Cytochrome b561</fullName>
    </recommendedName>
</protein>
<feature type="transmembrane region" description="Helical" evidence="1">
    <location>
        <begin position="112"/>
        <end position="133"/>
    </location>
</feature>
<organism evidence="2 3">
    <name type="scientific">Fusibacter paucivorans</name>
    <dbReference type="NCBI Taxonomy" id="76009"/>
    <lineage>
        <taxon>Bacteria</taxon>
        <taxon>Bacillati</taxon>
        <taxon>Bacillota</taxon>
        <taxon>Clostridia</taxon>
        <taxon>Eubacteriales</taxon>
        <taxon>Eubacteriales Family XII. Incertae Sedis</taxon>
        <taxon>Fusibacter</taxon>
    </lineage>
</organism>
<accession>A0ABS5PLU7</accession>
<dbReference type="Proteomes" id="UP000746471">
    <property type="component" value="Unassembled WGS sequence"/>
</dbReference>
<name>A0ABS5PLU7_9FIRM</name>
<keyword evidence="1" id="KW-1133">Transmembrane helix</keyword>
<keyword evidence="3" id="KW-1185">Reference proteome</keyword>
<dbReference type="RefSeq" id="WP_213235942.1">
    <property type="nucleotide sequence ID" value="NZ_JAHBCL010000008.1"/>
</dbReference>
<feature type="transmembrane region" description="Helical" evidence="1">
    <location>
        <begin position="86"/>
        <end position="106"/>
    </location>
</feature>
<keyword evidence="1" id="KW-0472">Membrane</keyword>